<dbReference type="SUPFAM" id="SSF102588">
    <property type="entry name" value="LmbE-like"/>
    <property type="match status" value="1"/>
</dbReference>
<dbReference type="RefSeq" id="WP_307239016.1">
    <property type="nucleotide sequence ID" value="NZ_JAUSQZ010000001.1"/>
</dbReference>
<keyword evidence="2" id="KW-1185">Reference proteome</keyword>
<evidence type="ECO:0000313" key="1">
    <source>
        <dbReference type="EMBL" id="MDP9825337.1"/>
    </source>
</evidence>
<evidence type="ECO:0000313" key="2">
    <source>
        <dbReference type="Proteomes" id="UP001235712"/>
    </source>
</evidence>
<organism evidence="1 2">
    <name type="scientific">Kineosporia succinea</name>
    <dbReference type="NCBI Taxonomy" id="84632"/>
    <lineage>
        <taxon>Bacteria</taxon>
        <taxon>Bacillati</taxon>
        <taxon>Actinomycetota</taxon>
        <taxon>Actinomycetes</taxon>
        <taxon>Kineosporiales</taxon>
        <taxon>Kineosporiaceae</taxon>
        <taxon>Kineosporia</taxon>
    </lineage>
</organism>
<protein>
    <submittedName>
        <fullName evidence="1">Uncharacterized protein</fullName>
    </submittedName>
</protein>
<dbReference type="Gene3D" id="3.40.50.10320">
    <property type="entry name" value="LmbE-like"/>
    <property type="match status" value="1"/>
</dbReference>
<dbReference type="Proteomes" id="UP001235712">
    <property type="component" value="Unassembled WGS sequence"/>
</dbReference>
<name>A0ABT9NY32_9ACTN</name>
<comment type="caution">
    <text evidence="1">The sequence shown here is derived from an EMBL/GenBank/DDBJ whole genome shotgun (WGS) entry which is preliminary data.</text>
</comment>
<dbReference type="EMBL" id="JAUSQZ010000001">
    <property type="protein sequence ID" value="MDP9825337.1"/>
    <property type="molecule type" value="Genomic_DNA"/>
</dbReference>
<proteinExistence type="predicted"/>
<accession>A0ABT9NY32</accession>
<reference evidence="1 2" key="1">
    <citation type="submission" date="2023-07" db="EMBL/GenBank/DDBJ databases">
        <title>Sequencing the genomes of 1000 actinobacteria strains.</title>
        <authorList>
            <person name="Klenk H.-P."/>
        </authorList>
    </citation>
    <scope>NUCLEOTIDE SEQUENCE [LARGE SCALE GENOMIC DNA]</scope>
    <source>
        <strain evidence="1 2">DSM 44388</strain>
    </source>
</reference>
<dbReference type="InterPro" id="IPR024078">
    <property type="entry name" value="LmbE-like_dom_sf"/>
</dbReference>
<gene>
    <name evidence="1" type="ORF">J2S57_001086</name>
</gene>
<sequence>MLSSHLGDAALSVGYLMSQLAKSTPVTVMTPFTHTQGNPTRTARNYLQKRNAIKAPTLYNQRRTEDQLALRSIGVTGVHLGLPDALFRPRPADRIPPFVRNLVPETGVMYPTYRWHISKGKLSPHDAKTLSDLEQRLLFTTDDDTVILAPLGITRHVDRVLVHELGKRMARHRTVGYYADQPDAQKLEGDIPAPAGTELLKFEVDQNAKAAFLERHTMHSRATLGRRIPALDEYVFLPTSL</sequence>